<dbReference type="Proteomes" id="UP000244005">
    <property type="component" value="Unassembled WGS sequence"/>
</dbReference>
<dbReference type="Gene3D" id="3.20.20.80">
    <property type="entry name" value="Glycosidases"/>
    <property type="match status" value="1"/>
</dbReference>
<keyword evidence="2" id="KW-1185">Reference proteome</keyword>
<dbReference type="Gramene" id="Mp2g12260.1">
    <property type="protein sequence ID" value="Mp2g12260.1.cds1"/>
    <property type="gene ID" value="Mp2g12260"/>
</dbReference>
<proteinExistence type="predicted"/>
<dbReference type="EMBL" id="KZ772698">
    <property type="protein sequence ID" value="PTQ43283.1"/>
    <property type="molecule type" value="Genomic_DNA"/>
</dbReference>
<gene>
    <name evidence="1" type="ORF">MARPO_0026s0144</name>
</gene>
<dbReference type="InterPro" id="IPR017853">
    <property type="entry name" value="GH"/>
</dbReference>
<dbReference type="SUPFAM" id="SSF51445">
    <property type="entry name" value="(Trans)glycosidases"/>
    <property type="match status" value="1"/>
</dbReference>
<accession>A0A2R6XB00</accession>
<dbReference type="AlphaFoldDB" id="A0A2R6XB00"/>
<sequence length="87" mass="9653">MAVFCQIQVLLQHLTLLHLRSRWPRKMDCGLRLSFDDSLIDRGSNLIAQKVDAVHAALEKVGFPKRRVTIGQIGWPSAGDGIDATVT</sequence>
<organism evidence="1 2">
    <name type="scientific">Marchantia polymorpha</name>
    <name type="common">Common liverwort</name>
    <name type="synonym">Marchantia aquatica</name>
    <dbReference type="NCBI Taxonomy" id="3197"/>
    <lineage>
        <taxon>Eukaryota</taxon>
        <taxon>Viridiplantae</taxon>
        <taxon>Streptophyta</taxon>
        <taxon>Embryophyta</taxon>
        <taxon>Marchantiophyta</taxon>
        <taxon>Marchantiopsida</taxon>
        <taxon>Marchantiidae</taxon>
        <taxon>Marchantiales</taxon>
        <taxon>Marchantiaceae</taxon>
        <taxon>Marchantia</taxon>
    </lineage>
</organism>
<evidence type="ECO:0008006" key="3">
    <source>
        <dbReference type="Google" id="ProtNLM"/>
    </source>
</evidence>
<evidence type="ECO:0000313" key="1">
    <source>
        <dbReference type="EMBL" id="PTQ43283.1"/>
    </source>
</evidence>
<reference evidence="2" key="1">
    <citation type="journal article" date="2017" name="Cell">
        <title>Insights into land plant evolution garnered from the Marchantia polymorpha genome.</title>
        <authorList>
            <person name="Bowman J.L."/>
            <person name="Kohchi T."/>
            <person name="Yamato K.T."/>
            <person name="Jenkins J."/>
            <person name="Shu S."/>
            <person name="Ishizaki K."/>
            <person name="Yamaoka S."/>
            <person name="Nishihama R."/>
            <person name="Nakamura Y."/>
            <person name="Berger F."/>
            <person name="Adam C."/>
            <person name="Aki S.S."/>
            <person name="Althoff F."/>
            <person name="Araki T."/>
            <person name="Arteaga-Vazquez M.A."/>
            <person name="Balasubrmanian S."/>
            <person name="Barry K."/>
            <person name="Bauer D."/>
            <person name="Boehm C.R."/>
            <person name="Briginshaw L."/>
            <person name="Caballero-Perez J."/>
            <person name="Catarino B."/>
            <person name="Chen F."/>
            <person name="Chiyoda S."/>
            <person name="Chovatia M."/>
            <person name="Davies K.M."/>
            <person name="Delmans M."/>
            <person name="Demura T."/>
            <person name="Dierschke T."/>
            <person name="Dolan L."/>
            <person name="Dorantes-Acosta A.E."/>
            <person name="Eklund D.M."/>
            <person name="Florent S.N."/>
            <person name="Flores-Sandoval E."/>
            <person name="Fujiyama A."/>
            <person name="Fukuzawa H."/>
            <person name="Galik B."/>
            <person name="Grimanelli D."/>
            <person name="Grimwood J."/>
            <person name="Grossniklaus U."/>
            <person name="Hamada T."/>
            <person name="Haseloff J."/>
            <person name="Hetherington A.J."/>
            <person name="Higo A."/>
            <person name="Hirakawa Y."/>
            <person name="Hundley H.N."/>
            <person name="Ikeda Y."/>
            <person name="Inoue K."/>
            <person name="Inoue S.I."/>
            <person name="Ishida S."/>
            <person name="Jia Q."/>
            <person name="Kakita M."/>
            <person name="Kanazawa T."/>
            <person name="Kawai Y."/>
            <person name="Kawashima T."/>
            <person name="Kennedy M."/>
            <person name="Kinose K."/>
            <person name="Kinoshita T."/>
            <person name="Kohara Y."/>
            <person name="Koide E."/>
            <person name="Komatsu K."/>
            <person name="Kopischke S."/>
            <person name="Kubo M."/>
            <person name="Kyozuka J."/>
            <person name="Lagercrantz U."/>
            <person name="Lin S.S."/>
            <person name="Lindquist E."/>
            <person name="Lipzen A.M."/>
            <person name="Lu C.W."/>
            <person name="De Luna E."/>
            <person name="Martienssen R.A."/>
            <person name="Minamino N."/>
            <person name="Mizutani M."/>
            <person name="Mizutani M."/>
            <person name="Mochizuki N."/>
            <person name="Monte I."/>
            <person name="Mosher R."/>
            <person name="Nagasaki H."/>
            <person name="Nakagami H."/>
            <person name="Naramoto S."/>
            <person name="Nishitani K."/>
            <person name="Ohtani M."/>
            <person name="Okamoto T."/>
            <person name="Okumura M."/>
            <person name="Phillips J."/>
            <person name="Pollak B."/>
            <person name="Reinders A."/>
            <person name="Rovekamp M."/>
            <person name="Sano R."/>
            <person name="Sawa S."/>
            <person name="Schmid M.W."/>
            <person name="Shirakawa M."/>
            <person name="Solano R."/>
            <person name="Spunde A."/>
            <person name="Suetsugu N."/>
            <person name="Sugano S."/>
            <person name="Sugiyama A."/>
            <person name="Sun R."/>
            <person name="Suzuki Y."/>
            <person name="Takenaka M."/>
            <person name="Takezawa D."/>
            <person name="Tomogane H."/>
            <person name="Tsuzuki M."/>
            <person name="Ueda T."/>
            <person name="Umeda M."/>
            <person name="Ward J.M."/>
            <person name="Watanabe Y."/>
            <person name="Yazaki K."/>
            <person name="Yokoyama R."/>
            <person name="Yoshitake Y."/>
            <person name="Yotsui I."/>
            <person name="Zachgo S."/>
            <person name="Schmutz J."/>
        </authorList>
    </citation>
    <scope>NUCLEOTIDE SEQUENCE [LARGE SCALE GENOMIC DNA]</scope>
    <source>
        <strain evidence="2">Tak-1</strain>
    </source>
</reference>
<evidence type="ECO:0000313" key="2">
    <source>
        <dbReference type="Proteomes" id="UP000244005"/>
    </source>
</evidence>
<name>A0A2R6XB00_MARPO</name>
<protein>
    <recommendedName>
        <fullName evidence="3">Glucan endo-1,3-beta-D-glucosidase</fullName>
    </recommendedName>
</protein>